<dbReference type="GO" id="GO:0016747">
    <property type="term" value="F:acyltransferase activity, transferring groups other than amino-acyl groups"/>
    <property type="evidence" value="ECO:0007669"/>
    <property type="project" value="InterPro"/>
</dbReference>
<dbReference type="Gene3D" id="3.40.630.30">
    <property type="match status" value="1"/>
</dbReference>
<gene>
    <name evidence="5" type="ORF">BXY41_102402</name>
</gene>
<dbReference type="InterPro" id="IPR016181">
    <property type="entry name" value="Acyl_CoA_acyltransferase"/>
</dbReference>
<evidence type="ECO:0000256" key="3">
    <source>
        <dbReference type="PIRNR" id="PIRNR005751"/>
    </source>
</evidence>
<name>A0A2S6HXH2_9FIRM</name>
<evidence type="ECO:0000256" key="2">
    <source>
        <dbReference type="ARBA" id="ARBA00022840"/>
    </source>
</evidence>
<dbReference type="PROSITE" id="PS51186">
    <property type="entry name" value="GNAT"/>
    <property type="match status" value="1"/>
</dbReference>
<dbReference type="NCBIfam" id="TIGR00125">
    <property type="entry name" value="cyt_tran_rel"/>
    <property type="match status" value="1"/>
</dbReference>
<dbReference type="OrthoDB" id="9779753at2"/>
<reference evidence="5 6" key="1">
    <citation type="submission" date="2018-02" db="EMBL/GenBank/DDBJ databases">
        <title>Genomic Encyclopedia of Archaeal and Bacterial Type Strains, Phase II (KMG-II): from individual species to whole genera.</title>
        <authorList>
            <person name="Goeker M."/>
        </authorList>
    </citation>
    <scope>NUCLEOTIDE SEQUENCE [LARGE SCALE GENOMIC DNA]</scope>
    <source>
        <strain evidence="5 6">DSM 3808</strain>
    </source>
</reference>
<dbReference type="EC" id="6.2.1.22" evidence="3"/>
<dbReference type="GO" id="GO:0005524">
    <property type="term" value="F:ATP binding"/>
    <property type="evidence" value="ECO:0007669"/>
    <property type="project" value="UniProtKB-UniRule"/>
</dbReference>
<proteinExistence type="predicted"/>
<dbReference type="SUPFAM" id="SSF55729">
    <property type="entry name" value="Acyl-CoA N-acyltransferases (Nat)"/>
    <property type="match status" value="1"/>
</dbReference>
<dbReference type="EMBL" id="PTJA01000002">
    <property type="protein sequence ID" value="PPK82712.1"/>
    <property type="molecule type" value="Genomic_DNA"/>
</dbReference>
<keyword evidence="6" id="KW-1185">Reference proteome</keyword>
<comment type="function">
    <text evidence="3">Acetylation of prosthetic group (2-(5''-phosphoribosyl)-3'-dephosphocoenzyme-A) of the gamma subunit of citrate lyase.</text>
</comment>
<dbReference type="InterPro" id="IPR014729">
    <property type="entry name" value="Rossmann-like_a/b/a_fold"/>
</dbReference>
<dbReference type="GO" id="GO:0016829">
    <property type="term" value="F:lyase activity"/>
    <property type="evidence" value="ECO:0007669"/>
    <property type="project" value="UniProtKB-KW"/>
</dbReference>
<keyword evidence="5" id="KW-0456">Lyase</keyword>
<dbReference type="Proteomes" id="UP000237749">
    <property type="component" value="Unassembled WGS sequence"/>
</dbReference>
<protein>
    <recommendedName>
        <fullName evidence="3">[Citrate [pro-3S]-lyase] ligase</fullName>
        <ecNumber evidence="3">6.2.1.22</ecNumber>
    </recommendedName>
</protein>
<dbReference type="InterPro" id="IPR005216">
    <property type="entry name" value="Citrate_lyase_ligase"/>
</dbReference>
<feature type="domain" description="N-acetyltransferase" evidence="4">
    <location>
        <begin position="1"/>
        <end position="122"/>
    </location>
</feature>
<dbReference type="NCBIfam" id="TIGR00124">
    <property type="entry name" value="cit_ly_ligase"/>
    <property type="match status" value="1"/>
</dbReference>
<comment type="catalytic activity">
    <reaction evidence="3">
        <text>holo-[citrate lyase ACP] + acetate + ATP = acetyl-[citrate lyase ACP] + AMP + diphosphate</text>
        <dbReference type="Rhea" id="RHEA:23788"/>
        <dbReference type="Rhea" id="RHEA-COMP:10158"/>
        <dbReference type="Rhea" id="RHEA-COMP:13710"/>
        <dbReference type="ChEBI" id="CHEBI:30089"/>
        <dbReference type="ChEBI" id="CHEBI:30616"/>
        <dbReference type="ChEBI" id="CHEBI:33019"/>
        <dbReference type="ChEBI" id="CHEBI:82683"/>
        <dbReference type="ChEBI" id="CHEBI:137976"/>
        <dbReference type="ChEBI" id="CHEBI:456215"/>
        <dbReference type="EC" id="6.2.1.22"/>
    </reaction>
</comment>
<dbReference type="GO" id="GO:0008771">
    <property type="term" value="F:[citrate (pro-3S)-lyase] ligase activity"/>
    <property type="evidence" value="ECO:0007669"/>
    <property type="project" value="UniProtKB-EC"/>
</dbReference>
<dbReference type="RefSeq" id="WP_104435456.1">
    <property type="nucleotide sequence ID" value="NZ_PTJA01000002.1"/>
</dbReference>
<dbReference type="PANTHER" id="PTHR40599:SF1">
    <property type="entry name" value="[CITRATE [PRO-3S]-LYASE] LIGASE"/>
    <property type="match status" value="1"/>
</dbReference>
<evidence type="ECO:0000313" key="6">
    <source>
        <dbReference type="Proteomes" id="UP000237749"/>
    </source>
</evidence>
<evidence type="ECO:0000259" key="4">
    <source>
        <dbReference type="PROSITE" id="PS51186"/>
    </source>
</evidence>
<keyword evidence="1 3" id="KW-0547">Nucleotide-binding</keyword>
<dbReference type="PIRSF" id="PIRSF005751">
    <property type="entry name" value="Acet_citr_lig"/>
    <property type="match status" value="1"/>
</dbReference>
<dbReference type="SUPFAM" id="SSF52374">
    <property type="entry name" value="Nucleotidylyl transferase"/>
    <property type="match status" value="1"/>
</dbReference>
<dbReference type="SMART" id="SM00764">
    <property type="entry name" value="Citrate_ly_lig"/>
    <property type="match status" value="1"/>
</dbReference>
<keyword evidence="3 5" id="KW-0436">Ligase</keyword>
<organism evidence="5 6">
    <name type="scientific">Lacrimispora xylanisolvens</name>
    <dbReference type="NCBI Taxonomy" id="384636"/>
    <lineage>
        <taxon>Bacteria</taxon>
        <taxon>Bacillati</taxon>
        <taxon>Bacillota</taxon>
        <taxon>Clostridia</taxon>
        <taxon>Lachnospirales</taxon>
        <taxon>Lachnospiraceae</taxon>
        <taxon>Lacrimispora</taxon>
    </lineage>
</organism>
<dbReference type="AlphaFoldDB" id="A0A2S6HXH2"/>
<dbReference type="InterPro" id="IPR000182">
    <property type="entry name" value="GNAT_dom"/>
</dbReference>
<accession>A0A2S6HXH2</accession>
<evidence type="ECO:0000256" key="1">
    <source>
        <dbReference type="ARBA" id="ARBA00022741"/>
    </source>
</evidence>
<dbReference type="InterPro" id="IPR013166">
    <property type="entry name" value="Citrate_lyase_ligase_C"/>
</dbReference>
<comment type="caution">
    <text evidence="5">The sequence shown here is derived from an EMBL/GenBank/DDBJ whole genome shotgun (WGS) entry which is preliminary data.</text>
</comment>
<evidence type="ECO:0000313" key="5">
    <source>
        <dbReference type="EMBL" id="PPK82712.1"/>
    </source>
</evidence>
<dbReference type="Pfam" id="PF08218">
    <property type="entry name" value="Citrate_ly_lig"/>
    <property type="match status" value="1"/>
</dbReference>
<dbReference type="PANTHER" id="PTHR40599">
    <property type="entry name" value="[CITRATE [PRO-3S]-LYASE] LIGASE"/>
    <property type="match status" value="1"/>
</dbReference>
<keyword evidence="2 3" id="KW-0067">ATP-binding</keyword>
<sequence length="331" mass="37797">MLEGRPLQGRALEELKIFLASQELNYDEGIEYSACILDDDFKIIAAGSVEENVLKCIAVDPHHLGEGLSGSVVSQLIQYEFEHGRSRLVLYTKPKNEEMFKSLGFYTVFQTKSVLFMENEKQGFKKFIQAIQEITPIDAKDYGRIVGAVVANCNPFTLGHRYLIEEALKQCDYLHVFVLSDKRTFYSAKDRYQIVLKGTEDLNRVMVHQASDYMVSAATFPTYYLKEKAFANKANCEFDLEMFAEIIAPPLKISRRFVGTEPICRVTGSYNTAMKQILPEYGIEVIEIERNIQGDEVISASRVREAVKNGRFQEAERLVPETTWEYLTQKS</sequence>
<dbReference type="Gene3D" id="3.40.50.620">
    <property type="entry name" value="HUPs"/>
    <property type="match status" value="1"/>
</dbReference>
<dbReference type="InterPro" id="IPR004821">
    <property type="entry name" value="Cyt_trans-like"/>
</dbReference>